<name>A0ACB8C8H4_DERSI</name>
<gene>
    <name evidence="1" type="ORF">HPB49_009228</name>
</gene>
<evidence type="ECO:0000313" key="1">
    <source>
        <dbReference type="EMBL" id="KAH7937226.1"/>
    </source>
</evidence>
<proteinExistence type="predicted"/>
<comment type="caution">
    <text evidence="1">The sequence shown here is derived from an EMBL/GenBank/DDBJ whole genome shotgun (WGS) entry which is preliminary data.</text>
</comment>
<evidence type="ECO:0000313" key="2">
    <source>
        <dbReference type="Proteomes" id="UP000821865"/>
    </source>
</evidence>
<dbReference type="Proteomes" id="UP000821865">
    <property type="component" value="Chromosome 8"/>
</dbReference>
<sequence>MEHYKIILRSRGDFRVSDYTSNHIVQCIVKAASLPEEAQEQDTICINYQQNTMVISTPIEEHADKYKKIVCIRTNTQEYEASAYEAAPDNASKEVFRGIGLEDSGQEIRSRPPLPRTVWLLHVRRRFSPEGRCRLSRAALGLAKREEGLKPQPDVHVGKRQHALRSLDVTSRPIEREGAHPNDARVAAAMLTTKRVERRTQSTQLHGLACTPREESFRKSRWFAVVTS</sequence>
<dbReference type="EMBL" id="CM023477">
    <property type="protein sequence ID" value="KAH7937226.1"/>
    <property type="molecule type" value="Genomic_DNA"/>
</dbReference>
<accession>A0ACB8C8H4</accession>
<keyword evidence="2" id="KW-1185">Reference proteome</keyword>
<protein>
    <submittedName>
        <fullName evidence="1">Uncharacterized protein</fullName>
    </submittedName>
</protein>
<organism evidence="1 2">
    <name type="scientific">Dermacentor silvarum</name>
    <name type="common">Tick</name>
    <dbReference type="NCBI Taxonomy" id="543639"/>
    <lineage>
        <taxon>Eukaryota</taxon>
        <taxon>Metazoa</taxon>
        <taxon>Ecdysozoa</taxon>
        <taxon>Arthropoda</taxon>
        <taxon>Chelicerata</taxon>
        <taxon>Arachnida</taxon>
        <taxon>Acari</taxon>
        <taxon>Parasitiformes</taxon>
        <taxon>Ixodida</taxon>
        <taxon>Ixodoidea</taxon>
        <taxon>Ixodidae</taxon>
        <taxon>Rhipicephalinae</taxon>
        <taxon>Dermacentor</taxon>
    </lineage>
</organism>
<reference evidence="1" key="1">
    <citation type="submission" date="2020-05" db="EMBL/GenBank/DDBJ databases">
        <title>Large-scale comparative analyses of tick genomes elucidate their genetic diversity and vector capacities.</title>
        <authorList>
            <person name="Jia N."/>
            <person name="Wang J."/>
            <person name="Shi W."/>
            <person name="Du L."/>
            <person name="Sun Y."/>
            <person name="Zhan W."/>
            <person name="Jiang J."/>
            <person name="Wang Q."/>
            <person name="Zhang B."/>
            <person name="Ji P."/>
            <person name="Sakyi L.B."/>
            <person name="Cui X."/>
            <person name="Yuan T."/>
            <person name="Jiang B."/>
            <person name="Yang W."/>
            <person name="Lam T.T.-Y."/>
            <person name="Chang Q."/>
            <person name="Ding S."/>
            <person name="Wang X."/>
            <person name="Zhu J."/>
            <person name="Ruan X."/>
            <person name="Zhao L."/>
            <person name="Wei J."/>
            <person name="Que T."/>
            <person name="Du C."/>
            <person name="Cheng J."/>
            <person name="Dai P."/>
            <person name="Han X."/>
            <person name="Huang E."/>
            <person name="Gao Y."/>
            <person name="Liu J."/>
            <person name="Shao H."/>
            <person name="Ye R."/>
            <person name="Li L."/>
            <person name="Wei W."/>
            <person name="Wang X."/>
            <person name="Wang C."/>
            <person name="Yang T."/>
            <person name="Huo Q."/>
            <person name="Li W."/>
            <person name="Guo W."/>
            <person name="Chen H."/>
            <person name="Zhou L."/>
            <person name="Ni X."/>
            <person name="Tian J."/>
            <person name="Zhou Y."/>
            <person name="Sheng Y."/>
            <person name="Liu T."/>
            <person name="Pan Y."/>
            <person name="Xia L."/>
            <person name="Li J."/>
            <person name="Zhao F."/>
            <person name="Cao W."/>
        </authorList>
    </citation>
    <scope>NUCLEOTIDE SEQUENCE</scope>
    <source>
        <strain evidence="1">Dsil-2018</strain>
    </source>
</reference>